<evidence type="ECO:0000256" key="15">
    <source>
        <dbReference type="SAM" id="SignalP"/>
    </source>
</evidence>
<dbReference type="GO" id="GO:0020037">
    <property type="term" value="F:heme binding"/>
    <property type="evidence" value="ECO:0007669"/>
    <property type="project" value="InterPro"/>
</dbReference>
<keyword evidence="8" id="KW-1133">Transmembrane helix</keyword>
<feature type="signal peptide" evidence="15">
    <location>
        <begin position="1"/>
        <end position="23"/>
    </location>
</feature>
<comment type="subcellular location">
    <subcellularLocation>
        <location evidence="2">Membrane</location>
        <topology evidence="2">Single-pass membrane protein</topology>
    </subcellularLocation>
</comment>
<evidence type="ECO:0000256" key="2">
    <source>
        <dbReference type="ARBA" id="ARBA00004167"/>
    </source>
</evidence>
<evidence type="ECO:0000256" key="11">
    <source>
        <dbReference type="ARBA" id="ARBA00023033"/>
    </source>
</evidence>
<organism evidence="16 17">
    <name type="scientific">Lentinula aciculospora</name>
    <dbReference type="NCBI Taxonomy" id="153920"/>
    <lineage>
        <taxon>Eukaryota</taxon>
        <taxon>Fungi</taxon>
        <taxon>Dikarya</taxon>
        <taxon>Basidiomycota</taxon>
        <taxon>Agaricomycotina</taxon>
        <taxon>Agaricomycetes</taxon>
        <taxon>Agaricomycetidae</taxon>
        <taxon>Agaricales</taxon>
        <taxon>Marasmiineae</taxon>
        <taxon>Omphalotaceae</taxon>
        <taxon>Lentinula</taxon>
    </lineage>
</organism>
<evidence type="ECO:0000256" key="13">
    <source>
        <dbReference type="ARBA" id="ARBA00023180"/>
    </source>
</evidence>
<evidence type="ECO:0000256" key="14">
    <source>
        <dbReference type="PIRSR" id="PIRSR602401-1"/>
    </source>
</evidence>
<dbReference type="InterPro" id="IPR001128">
    <property type="entry name" value="Cyt_P450"/>
</dbReference>
<dbReference type="Proteomes" id="UP001150266">
    <property type="component" value="Unassembled WGS sequence"/>
</dbReference>
<dbReference type="GO" id="GO:0016020">
    <property type="term" value="C:membrane"/>
    <property type="evidence" value="ECO:0007669"/>
    <property type="project" value="UniProtKB-SubCell"/>
</dbReference>
<feature type="binding site" description="axial binding residue" evidence="14">
    <location>
        <position position="461"/>
    </location>
    <ligand>
        <name>heme</name>
        <dbReference type="ChEBI" id="CHEBI:30413"/>
    </ligand>
    <ligandPart>
        <name>Fe</name>
        <dbReference type="ChEBI" id="CHEBI:18248"/>
    </ligandPart>
</feature>
<keyword evidence="11" id="KW-0503">Monooxygenase</keyword>
<dbReference type="AlphaFoldDB" id="A0A9W9AEB5"/>
<dbReference type="GO" id="GO:0004497">
    <property type="term" value="F:monooxygenase activity"/>
    <property type="evidence" value="ECO:0007669"/>
    <property type="project" value="UniProtKB-KW"/>
</dbReference>
<evidence type="ECO:0000256" key="6">
    <source>
        <dbReference type="ARBA" id="ARBA00022692"/>
    </source>
</evidence>
<evidence type="ECO:0000256" key="10">
    <source>
        <dbReference type="ARBA" id="ARBA00023004"/>
    </source>
</evidence>
<dbReference type="OrthoDB" id="2789670at2759"/>
<sequence>MKLPFILSLVAFVLLISRMVLDAWKRKRLPPGPRGLPILGNVLQLAASSQMWLTFDKWKYQYGPVMYLNMAGQDIVVLNTKAAATELLEHRSAIYSDRSRSIVADYLGSQLSMPFTRYGKSWQSMRRAGHAVLNARISAQYQPVQIEEAIILTHSLLCNTSSPLLAKINRSASTIISVIYGKRSLSLGKPEQEFDGVPQSQAPRVHEKLHLTSDPLQTLANIAHRFTNAVYPGAYLVEVFPILDYLPTALVKWKRDAQRDFKRISDIFERYFNDTVRNDQQRTSLCVRLADNEIASGLTDIEKAWLAGSLSVAALETTSTTLSFFLYAMILHPNVQQHAQAEIDRVVGRSRNPTFADMEHLQYVRAIVKEVLRWQPAIPLAVPHISMEDDWYKGYFIPKGTSCIPNVWSMNRDNDVYGPDADEFRPERFLQPSDKESGFVFRDEFETDDGHCAYGFGRRVCVGRHVADNALFIDICTILWALCIEPVVSIDSELNRPSKDLLNPIPNFQCRFSPRFPEVEEVLHYLRGDAQ</sequence>
<dbReference type="Pfam" id="PF00067">
    <property type="entry name" value="p450"/>
    <property type="match status" value="1"/>
</dbReference>
<proteinExistence type="inferred from homology"/>
<evidence type="ECO:0000256" key="12">
    <source>
        <dbReference type="ARBA" id="ARBA00023136"/>
    </source>
</evidence>
<dbReference type="InterPro" id="IPR036396">
    <property type="entry name" value="Cyt_P450_sf"/>
</dbReference>
<comment type="pathway">
    <text evidence="3">Secondary metabolite biosynthesis.</text>
</comment>
<evidence type="ECO:0000256" key="4">
    <source>
        <dbReference type="ARBA" id="ARBA00010617"/>
    </source>
</evidence>
<evidence type="ECO:0000313" key="17">
    <source>
        <dbReference type="Proteomes" id="UP001150266"/>
    </source>
</evidence>
<dbReference type="GO" id="GO:0005506">
    <property type="term" value="F:iron ion binding"/>
    <property type="evidence" value="ECO:0007669"/>
    <property type="project" value="InterPro"/>
</dbReference>
<evidence type="ECO:0000256" key="8">
    <source>
        <dbReference type="ARBA" id="ARBA00022989"/>
    </source>
</evidence>
<keyword evidence="9" id="KW-0560">Oxidoreductase</keyword>
<keyword evidence="15" id="KW-0732">Signal</keyword>
<dbReference type="PRINTS" id="PR00385">
    <property type="entry name" value="P450"/>
</dbReference>
<evidence type="ECO:0000256" key="3">
    <source>
        <dbReference type="ARBA" id="ARBA00005179"/>
    </source>
</evidence>
<comment type="cofactor">
    <cofactor evidence="1 14">
        <name>heme</name>
        <dbReference type="ChEBI" id="CHEBI:30413"/>
    </cofactor>
</comment>
<dbReference type="GO" id="GO:0016705">
    <property type="term" value="F:oxidoreductase activity, acting on paired donors, with incorporation or reduction of molecular oxygen"/>
    <property type="evidence" value="ECO:0007669"/>
    <property type="project" value="InterPro"/>
</dbReference>
<name>A0A9W9AEB5_9AGAR</name>
<keyword evidence="5 14" id="KW-0349">Heme</keyword>
<accession>A0A9W9AEB5</accession>
<keyword evidence="12" id="KW-0472">Membrane</keyword>
<dbReference type="InterPro" id="IPR002401">
    <property type="entry name" value="Cyt_P450_E_grp-I"/>
</dbReference>
<protein>
    <submittedName>
        <fullName evidence="16">Cytochrome P450</fullName>
    </submittedName>
</protein>
<keyword evidence="10 14" id="KW-0408">Iron</keyword>
<dbReference type="PANTHER" id="PTHR46300">
    <property type="entry name" value="P450, PUTATIVE (EUROFUNG)-RELATED-RELATED"/>
    <property type="match status" value="1"/>
</dbReference>
<dbReference type="PRINTS" id="PR00463">
    <property type="entry name" value="EP450I"/>
</dbReference>
<dbReference type="PANTHER" id="PTHR46300:SF2">
    <property type="entry name" value="CYTOCHROME P450 MONOOXYGENASE ALNH-RELATED"/>
    <property type="match status" value="1"/>
</dbReference>
<reference evidence="16" key="1">
    <citation type="submission" date="2022-08" db="EMBL/GenBank/DDBJ databases">
        <title>A Global Phylogenomic Analysis of the Shiitake Genus Lentinula.</title>
        <authorList>
            <consortium name="DOE Joint Genome Institute"/>
            <person name="Sierra-Patev S."/>
            <person name="Min B."/>
            <person name="Naranjo-Ortiz M."/>
            <person name="Looney B."/>
            <person name="Konkel Z."/>
            <person name="Slot J.C."/>
            <person name="Sakamoto Y."/>
            <person name="Steenwyk J.L."/>
            <person name="Rokas A."/>
            <person name="Carro J."/>
            <person name="Camarero S."/>
            <person name="Ferreira P."/>
            <person name="Molpeceres G."/>
            <person name="Ruiz-Duenas F.J."/>
            <person name="Serrano A."/>
            <person name="Henrissat B."/>
            <person name="Drula E."/>
            <person name="Hughes K.W."/>
            <person name="Mata J.L."/>
            <person name="Ishikawa N.K."/>
            <person name="Vargas-Isla R."/>
            <person name="Ushijima S."/>
            <person name="Smith C.A."/>
            <person name="Ahrendt S."/>
            <person name="Andreopoulos W."/>
            <person name="He G."/>
            <person name="Labutti K."/>
            <person name="Lipzen A."/>
            <person name="Ng V."/>
            <person name="Riley R."/>
            <person name="Sandor L."/>
            <person name="Barry K."/>
            <person name="Martinez A.T."/>
            <person name="Xiao Y."/>
            <person name="Gibbons J.G."/>
            <person name="Terashima K."/>
            <person name="Grigoriev I.V."/>
            <person name="Hibbett D.S."/>
        </authorList>
    </citation>
    <scope>NUCLEOTIDE SEQUENCE</scope>
    <source>
        <strain evidence="16">JLM2183</strain>
    </source>
</reference>
<gene>
    <name evidence="16" type="ORF">J3R30DRAFT_2365141</name>
</gene>
<evidence type="ECO:0000256" key="7">
    <source>
        <dbReference type="ARBA" id="ARBA00022723"/>
    </source>
</evidence>
<keyword evidence="13" id="KW-0325">Glycoprotein</keyword>
<evidence type="ECO:0000256" key="9">
    <source>
        <dbReference type="ARBA" id="ARBA00023002"/>
    </source>
</evidence>
<dbReference type="InterPro" id="IPR050364">
    <property type="entry name" value="Cytochrome_P450_fung"/>
</dbReference>
<dbReference type="EMBL" id="JAOTPV010000006">
    <property type="protein sequence ID" value="KAJ4480848.1"/>
    <property type="molecule type" value="Genomic_DNA"/>
</dbReference>
<comment type="similarity">
    <text evidence="4">Belongs to the cytochrome P450 family.</text>
</comment>
<comment type="caution">
    <text evidence="16">The sequence shown here is derived from an EMBL/GenBank/DDBJ whole genome shotgun (WGS) entry which is preliminary data.</text>
</comment>
<dbReference type="Gene3D" id="1.10.630.10">
    <property type="entry name" value="Cytochrome P450"/>
    <property type="match status" value="1"/>
</dbReference>
<dbReference type="SUPFAM" id="SSF48264">
    <property type="entry name" value="Cytochrome P450"/>
    <property type="match status" value="1"/>
</dbReference>
<keyword evidence="7 14" id="KW-0479">Metal-binding</keyword>
<evidence type="ECO:0000313" key="16">
    <source>
        <dbReference type="EMBL" id="KAJ4480848.1"/>
    </source>
</evidence>
<evidence type="ECO:0000256" key="1">
    <source>
        <dbReference type="ARBA" id="ARBA00001971"/>
    </source>
</evidence>
<keyword evidence="6" id="KW-0812">Transmembrane</keyword>
<keyword evidence="17" id="KW-1185">Reference proteome</keyword>
<evidence type="ECO:0000256" key="5">
    <source>
        <dbReference type="ARBA" id="ARBA00022617"/>
    </source>
</evidence>
<dbReference type="CDD" id="cd11065">
    <property type="entry name" value="CYP64-like"/>
    <property type="match status" value="1"/>
</dbReference>
<feature type="chain" id="PRO_5040847306" evidence="15">
    <location>
        <begin position="24"/>
        <end position="531"/>
    </location>
</feature>